<accession>A0A2D0N8X3</accession>
<dbReference type="InterPro" id="IPR048954">
    <property type="entry name" value="PorZ_N"/>
</dbReference>
<evidence type="ECO:0000259" key="1">
    <source>
        <dbReference type="Pfam" id="PF21544"/>
    </source>
</evidence>
<dbReference type="InterPro" id="IPR015943">
    <property type="entry name" value="WD40/YVTN_repeat-like_dom_sf"/>
</dbReference>
<dbReference type="Pfam" id="PF21544">
    <property type="entry name" value="PorZ_N_b_propeller"/>
    <property type="match status" value="1"/>
</dbReference>
<dbReference type="Gene3D" id="2.130.10.10">
    <property type="entry name" value="YVTN repeat-like/Quinoprotein amine dehydrogenase"/>
    <property type="match status" value="3"/>
</dbReference>
<organism evidence="2 3">
    <name type="scientific">Flavilitoribacter nigricans (strain ATCC 23147 / DSM 23189 / NBRC 102662 / NCIMB 1420 / SS-2)</name>
    <name type="common">Lewinella nigricans</name>
    <dbReference type="NCBI Taxonomy" id="1122177"/>
    <lineage>
        <taxon>Bacteria</taxon>
        <taxon>Pseudomonadati</taxon>
        <taxon>Bacteroidota</taxon>
        <taxon>Saprospiria</taxon>
        <taxon>Saprospirales</taxon>
        <taxon>Lewinellaceae</taxon>
        <taxon>Flavilitoribacter</taxon>
    </lineage>
</organism>
<dbReference type="SUPFAM" id="SSF63829">
    <property type="entry name" value="Calcium-dependent phosphotriesterase"/>
    <property type="match status" value="1"/>
</dbReference>
<evidence type="ECO:0000313" key="2">
    <source>
        <dbReference type="EMBL" id="PHN04223.1"/>
    </source>
</evidence>
<dbReference type="EMBL" id="PDUD01000026">
    <property type="protein sequence ID" value="PHN04223.1"/>
    <property type="molecule type" value="Genomic_DNA"/>
</dbReference>
<keyword evidence="3" id="KW-1185">Reference proteome</keyword>
<protein>
    <recommendedName>
        <fullName evidence="1">PorZ N-terminal beta-propeller domain-containing protein</fullName>
    </recommendedName>
</protein>
<dbReference type="Pfam" id="PF07494">
    <property type="entry name" value="Reg_prop"/>
    <property type="match status" value="1"/>
</dbReference>
<proteinExistence type="predicted"/>
<sequence length="796" mass="88388">MLKYIPLVLILGIFAGNGFAQNALPIGTWRSHLPYQSGERVTQSNSEIFYSTPFSIMALDKEELSTRFITSIQGLSNTGIRTIKYNRGSETLIIVYNNSVIDLYRNENGEVITLNQIKNFLNIPGDKTINNIFVLNDSTVYLAASYGISALNVRSAEFSFSTFMNTNVNDVAQFGGYLYAATDVGIYRIASSDNLRENFERWEYLDEDEGFPADYSSHAFTVFDDRLFLDLDNEIHYLDEQNRPVSFFQEEDAGLELVYLSSEGTYHMLAGYRCDSGNCGSPKAYFLRPDGTGDRLSGGCIGYPYYAMEDEQGRVWFGDGFRFFRRTFSAGDPNCVQWTINSPYSEQNWDMEIQDGKLWVAAGAVDQTLSNRFLDHGFFSFSEGQWETYNRWTRAEMRGENQDPNTPEGRADDLFDILSIAISPTNGAVYAGSFFEGIMEVSPEDELTLYNEKNTPLQTTNSTSGTVRIGGLTFDDNGTLWVTNHSAQNGRSLLSLDSEGNWESYGQVCNQTVLFDIEVDIFGNKWAVIGDSQAGVLVFNENNPDDPTDDQCRAISANNSNLPTNTVNCLAPDLDGNVWVGTNDGVVIFECGSIVFDPELCTGTLKVVERDGNTAYLLETENVKAIAVDGANRKWVGTSNGLFLLSPDGEEELAYFTTSNSPLFDNEIQSLAIDQETGEVFIGTAKGIISYQSDAVEANQFHRPNILVYPNPVRPEYQGPIAIKGLARDAVVKITDINGKMVYETNARGGQAIWDGRDYNGRRANTGVYLVFSSSNPFNIGFGNPDSAVAKILFVN</sequence>
<reference evidence="2 3" key="1">
    <citation type="submission" date="2017-10" db="EMBL/GenBank/DDBJ databases">
        <title>The draft genome sequence of Lewinella nigricans NBRC 102662.</title>
        <authorList>
            <person name="Wang K."/>
        </authorList>
    </citation>
    <scope>NUCLEOTIDE SEQUENCE [LARGE SCALE GENOMIC DNA]</scope>
    <source>
        <strain evidence="2 3">NBRC 102662</strain>
    </source>
</reference>
<feature type="domain" description="PorZ N-terminal beta-propeller" evidence="1">
    <location>
        <begin position="55"/>
        <end position="202"/>
    </location>
</feature>
<dbReference type="SUPFAM" id="SSF75011">
    <property type="entry name" value="3-carboxy-cis,cis-mucoante lactonizing enzyme"/>
    <property type="match status" value="1"/>
</dbReference>
<dbReference type="Proteomes" id="UP000223913">
    <property type="component" value="Unassembled WGS sequence"/>
</dbReference>
<evidence type="ECO:0000313" key="3">
    <source>
        <dbReference type="Proteomes" id="UP000223913"/>
    </source>
</evidence>
<name>A0A2D0N8X3_FLAN2</name>
<gene>
    <name evidence="2" type="ORF">CRP01_21930</name>
</gene>
<dbReference type="AlphaFoldDB" id="A0A2D0N8X3"/>
<dbReference type="RefSeq" id="WP_099152249.1">
    <property type="nucleotide sequence ID" value="NZ_PDUD01000026.1"/>
</dbReference>
<comment type="caution">
    <text evidence="2">The sequence shown here is derived from an EMBL/GenBank/DDBJ whole genome shotgun (WGS) entry which is preliminary data.</text>
</comment>
<dbReference type="InterPro" id="IPR011110">
    <property type="entry name" value="Reg_prop"/>
</dbReference>